<evidence type="ECO:0000313" key="1">
    <source>
        <dbReference type="EMBL" id="KNH29481.1"/>
    </source>
</evidence>
<gene>
    <name evidence="1" type="ORF">ACS77_02020</name>
</gene>
<dbReference type="EMBL" id="LFQK01000004">
    <property type="protein sequence ID" value="KNH29481.1"/>
    <property type="molecule type" value="Genomic_DNA"/>
</dbReference>
<comment type="caution">
    <text evidence="1">The sequence shown here is derived from an EMBL/GenBank/DDBJ whole genome shotgun (WGS) entry which is preliminary data.</text>
</comment>
<reference evidence="1 2" key="1">
    <citation type="submission" date="2015-06" db="EMBL/GenBank/DDBJ databases">
        <authorList>
            <person name="Hoefler B.C."/>
            <person name="Straight P.D."/>
        </authorList>
    </citation>
    <scope>NUCLEOTIDE SEQUENCE [LARGE SCALE GENOMIC DNA]</scope>
    <source>
        <strain evidence="1 2">Riq4</strain>
    </source>
</reference>
<protein>
    <submittedName>
        <fullName evidence="1">Uncharacterized protein</fullName>
    </submittedName>
</protein>
<dbReference type="AlphaFoldDB" id="A0A0L1MM47"/>
<organism evidence="1 2">
    <name type="scientific">Pseudomonas syringae</name>
    <dbReference type="NCBI Taxonomy" id="317"/>
    <lineage>
        <taxon>Bacteria</taxon>
        <taxon>Pseudomonadati</taxon>
        <taxon>Pseudomonadota</taxon>
        <taxon>Gammaproteobacteria</taxon>
        <taxon>Pseudomonadales</taxon>
        <taxon>Pseudomonadaceae</taxon>
        <taxon>Pseudomonas</taxon>
    </lineage>
</organism>
<name>A0A0L1MM47_PSESX</name>
<proteinExistence type="predicted"/>
<sequence>MSLDHGNVSVKKTDVQEAVTWIFRANGTLSLKAIRNDIGKGSEGSIIGHLINLSSSHIGKPPNLYAQCLQATYSQIRRERDIAEEKFTKLHLKNYALQLRFKFLTLSLKEARKETKKALTLASSAKLEMMNIEFQALAATQNLEHERDLFELHKSMMESEQKTHNKRLLWEIEELKNEIKVLNEIQKITESYRFEIAYEVGKVYSIDTKPWMKASQKLQGIIARNVIQTHLLQEELYATQAQLEKSSTENAALRQKMIDLAPVKNSLV</sequence>
<evidence type="ECO:0000313" key="2">
    <source>
        <dbReference type="Proteomes" id="UP000036955"/>
    </source>
</evidence>
<dbReference type="Proteomes" id="UP000036955">
    <property type="component" value="Unassembled WGS sequence"/>
</dbReference>
<dbReference type="PATRIC" id="fig|317.197.peg.3754"/>
<accession>A0A0L1MM47</accession>